<keyword evidence="2" id="KW-1133">Transmembrane helix</keyword>
<dbReference type="RefSeq" id="WP_008787216.1">
    <property type="nucleotide sequence ID" value="NZ_AKCB01000001.1"/>
</dbReference>
<dbReference type="InterPro" id="IPR010982">
    <property type="entry name" value="Lambda_DNA-bd_dom_sf"/>
</dbReference>
<reference evidence="4 5" key="1">
    <citation type="submission" date="2010-12" db="EMBL/GenBank/DDBJ databases">
        <title>The Genome Sequence of Coprobacillus sp. strain 29_1.</title>
        <authorList>
            <consortium name="The Broad Institute Genome Sequencing Platform"/>
            <person name="Earl A."/>
            <person name="Ward D."/>
            <person name="Feldgarden M."/>
            <person name="Gevers D."/>
            <person name="Daigneault M."/>
            <person name="Sibley C.D."/>
            <person name="White A."/>
            <person name="Strauss J."/>
            <person name="Allen-Vercoe E."/>
            <person name="Young S.K."/>
            <person name="Zeng Q."/>
            <person name="Gargeya S."/>
            <person name="Fitzgerald M."/>
            <person name="Haas B."/>
            <person name="Abouelleil A."/>
            <person name="Alvarado L."/>
            <person name="Arachchi H.M."/>
            <person name="Berlin A."/>
            <person name="Brown A."/>
            <person name="Chapman S.B."/>
            <person name="Chen Z."/>
            <person name="Dunbar C."/>
            <person name="Freedman E."/>
            <person name="Gearin G."/>
            <person name="Gellesch M."/>
            <person name="Goldberg J."/>
            <person name="Griggs A."/>
            <person name="Gujja S."/>
            <person name="Heilman E."/>
            <person name="Heiman D."/>
            <person name="Howarth C."/>
            <person name="Larson L."/>
            <person name="Lui A."/>
            <person name="MacDonald P.J.P."/>
            <person name="Mehta T."/>
            <person name="Montmayeur A."/>
            <person name="Murphy C."/>
            <person name="Neiman D."/>
            <person name="Pearson M."/>
            <person name="Priest M."/>
            <person name="Roberts A."/>
            <person name="Saif S."/>
            <person name="Shea T."/>
            <person name="Shenoy N."/>
            <person name="Sisk P."/>
            <person name="Stolte C."/>
            <person name="Sykes S."/>
            <person name="White J."/>
            <person name="Yandava C."/>
            <person name="Nusbaum C."/>
            <person name="Birren B."/>
        </authorList>
    </citation>
    <scope>NUCLEOTIDE SEQUENCE [LARGE SCALE GENOMIC DNA]</scope>
    <source>
        <strain evidence="4 5">29_1</strain>
    </source>
</reference>
<dbReference type="Proteomes" id="UP000003157">
    <property type="component" value="Unassembled WGS sequence"/>
</dbReference>
<feature type="transmembrane region" description="Helical" evidence="2">
    <location>
        <begin position="128"/>
        <end position="148"/>
    </location>
</feature>
<dbReference type="AlphaFoldDB" id="E7G5Q0"/>
<dbReference type="GeneID" id="78229484"/>
<keyword evidence="5" id="KW-1185">Reference proteome</keyword>
<keyword evidence="2" id="KW-0812">Transmembrane</keyword>
<evidence type="ECO:0000256" key="1">
    <source>
        <dbReference type="ARBA" id="ARBA00023125"/>
    </source>
</evidence>
<feature type="transmembrane region" description="Helical" evidence="2">
    <location>
        <begin position="280"/>
        <end position="299"/>
    </location>
</feature>
<dbReference type="GO" id="GO:0003677">
    <property type="term" value="F:DNA binding"/>
    <property type="evidence" value="ECO:0007669"/>
    <property type="project" value="UniProtKB-KW"/>
</dbReference>
<dbReference type="Pfam" id="PF01381">
    <property type="entry name" value="HTH_3"/>
    <property type="match status" value="1"/>
</dbReference>
<gene>
    <name evidence="4" type="ORF">HMPREF9488_00088</name>
</gene>
<name>E7G5Q0_9FIRM</name>
<comment type="caution">
    <text evidence="4">The sequence shown here is derived from an EMBL/GenBank/DDBJ whole genome shotgun (WGS) entry which is preliminary data.</text>
</comment>
<feature type="transmembrane region" description="Helical" evidence="2">
    <location>
        <begin position="213"/>
        <end position="231"/>
    </location>
</feature>
<dbReference type="PANTHER" id="PTHR46558:SF13">
    <property type="entry name" value="HTH-TYPE TRANSCRIPTIONAL REGULATOR IMMR"/>
    <property type="match status" value="1"/>
</dbReference>
<keyword evidence="2" id="KW-0472">Membrane</keyword>
<dbReference type="InterPro" id="IPR001387">
    <property type="entry name" value="Cro/C1-type_HTH"/>
</dbReference>
<evidence type="ECO:0000313" key="5">
    <source>
        <dbReference type="Proteomes" id="UP000003157"/>
    </source>
</evidence>
<dbReference type="Gene3D" id="1.10.260.40">
    <property type="entry name" value="lambda repressor-like DNA-binding domains"/>
    <property type="match status" value="1"/>
</dbReference>
<dbReference type="SUPFAM" id="SSF47413">
    <property type="entry name" value="lambda repressor-like DNA-binding domains"/>
    <property type="match status" value="1"/>
</dbReference>
<protein>
    <submittedName>
        <fullName evidence="4">Transcriptional regulator</fullName>
    </submittedName>
</protein>
<dbReference type="HOGENOM" id="CLU_060318_1_1_9"/>
<feature type="transmembrane region" description="Helical" evidence="2">
    <location>
        <begin position="180"/>
        <end position="201"/>
    </location>
</feature>
<proteinExistence type="predicted"/>
<sequence length="302" mass="34563">MDFGMKLQSLRKEKGLSQEALAEKLHVSRQAVSKWESGAGYPEMDKLILISDLFGVTIDYLIKDSHESVPDDQRAESKYFMNSQKIKEYMNFKRHFGLRIGGAVSAIILSVIFPILMSDKQYEMIGTMIMLLIVALAVGVLIITGMSCEGYSELEKKEINMSFNDLQDIQNQYMNFKSKFGMSIAFGVFFIIFAVAMTVFVEEYVKNEYLSGMILFVCVAISVFIFIYQGIKDGMYRFLVQNRKYITEQKKEEKSLYAMTMPLAAMIYLVMGFTQGWWHPGWIIFPVVAIITAGIESFMNKE</sequence>
<feature type="transmembrane region" description="Helical" evidence="2">
    <location>
        <begin position="256"/>
        <end position="274"/>
    </location>
</feature>
<dbReference type="STRING" id="100884.GCA_000269565_01611"/>
<dbReference type="CDD" id="cd00093">
    <property type="entry name" value="HTH_XRE"/>
    <property type="match status" value="1"/>
</dbReference>
<dbReference type="eggNOG" id="COG1396">
    <property type="taxonomic scope" value="Bacteria"/>
</dbReference>
<organism evidence="4 5">
    <name type="scientific">Coprobacillus cateniformis</name>
    <dbReference type="NCBI Taxonomy" id="100884"/>
    <lineage>
        <taxon>Bacteria</taxon>
        <taxon>Bacillati</taxon>
        <taxon>Bacillota</taxon>
        <taxon>Erysipelotrichia</taxon>
        <taxon>Erysipelotrichales</taxon>
        <taxon>Coprobacillaceae</taxon>
        <taxon>Coprobacillus</taxon>
    </lineage>
</organism>
<accession>E7G5Q0</accession>
<dbReference type="OrthoDB" id="9815852at2"/>
<keyword evidence="1" id="KW-0238">DNA-binding</keyword>
<feature type="transmembrane region" description="Helical" evidence="2">
    <location>
        <begin position="96"/>
        <end position="116"/>
    </location>
</feature>
<dbReference type="PANTHER" id="PTHR46558">
    <property type="entry name" value="TRACRIPTIONAL REGULATORY PROTEIN-RELATED-RELATED"/>
    <property type="match status" value="1"/>
</dbReference>
<dbReference type="EMBL" id="ADKX01000001">
    <property type="protein sequence ID" value="EFW06551.1"/>
    <property type="molecule type" value="Genomic_DNA"/>
</dbReference>
<dbReference type="SMART" id="SM00530">
    <property type="entry name" value="HTH_XRE"/>
    <property type="match status" value="1"/>
</dbReference>
<evidence type="ECO:0000313" key="4">
    <source>
        <dbReference type="EMBL" id="EFW06551.1"/>
    </source>
</evidence>
<dbReference type="PROSITE" id="PS50943">
    <property type="entry name" value="HTH_CROC1"/>
    <property type="match status" value="1"/>
</dbReference>
<feature type="domain" description="HTH cro/C1-type" evidence="3">
    <location>
        <begin position="7"/>
        <end position="61"/>
    </location>
</feature>
<evidence type="ECO:0000256" key="2">
    <source>
        <dbReference type="SAM" id="Phobius"/>
    </source>
</evidence>
<evidence type="ECO:0000259" key="3">
    <source>
        <dbReference type="PROSITE" id="PS50943"/>
    </source>
</evidence>